<dbReference type="EMBL" id="SCEB01003803">
    <property type="protein sequence ID" value="RXM94087.1"/>
    <property type="molecule type" value="Genomic_DNA"/>
</dbReference>
<evidence type="ECO:0000256" key="2">
    <source>
        <dbReference type="SAM" id="Coils"/>
    </source>
</evidence>
<evidence type="ECO:0000256" key="1">
    <source>
        <dbReference type="ARBA" id="ARBA00022737"/>
    </source>
</evidence>
<keyword evidence="5" id="KW-1185">Reference proteome</keyword>
<reference evidence="4 5" key="1">
    <citation type="submission" date="2019-01" db="EMBL/GenBank/DDBJ databases">
        <title>Draft Genome and Complete Hox-Cluster Characterization of the Sterlet Sturgeon (Acipenser ruthenus).</title>
        <authorList>
            <person name="Wei Q."/>
        </authorList>
    </citation>
    <scope>NUCLEOTIDE SEQUENCE [LARGE SCALE GENOMIC DNA]</scope>
    <source>
        <strain evidence="4">WHYD16114868_AA</strain>
        <tissue evidence="4">Blood</tissue>
    </source>
</reference>
<keyword evidence="1" id="KW-0677">Repeat</keyword>
<evidence type="ECO:0000313" key="5">
    <source>
        <dbReference type="Proteomes" id="UP000289886"/>
    </source>
</evidence>
<dbReference type="PANTHER" id="PTHR22903:SF4">
    <property type="entry name" value="PLECKSTRIN HOMOLOGY DOMAIN-CONTAINING FAMILY H MEMBER 1"/>
    <property type="match status" value="1"/>
</dbReference>
<proteinExistence type="predicted"/>
<protein>
    <submittedName>
        <fullName evidence="4">Pleckstrin homology domain-containing family H member 2</fullName>
    </submittedName>
</protein>
<comment type="caution">
    <text evidence="4">The sequence shown here is derived from an EMBL/GenBank/DDBJ whole genome shotgun (WGS) entry which is preliminary data.</text>
</comment>
<feature type="compositionally biased region" description="Low complexity" evidence="3">
    <location>
        <begin position="637"/>
        <end position="647"/>
    </location>
</feature>
<feature type="compositionally biased region" description="Basic and acidic residues" evidence="3">
    <location>
        <begin position="664"/>
        <end position="678"/>
    </location>
</feature>
<dbReference type="AlphaFoldDB" id="A0A444V0Y0"/>
<gene>
    <name evidence="4" type="ORF">EOD39_18383</name>
</gene>
<name>A0A444V0Y0_ACIRT</name>
<dbReference type="Proteomes" id="UP000289886">
    <property type="component" value="Unassembled WGS sequence"/>
</dbReference>
<feature type="region of interest" description="Disordered" evidence="3">
    <location>
        <begin position="621"/>
        <end position="678"/>
    </location>
</feature>
<sequence length="678" mass="74857">MKRLVTASLQYIKSKPDNRALDPEEGPKGMADVMETGGSVDWQKRCVALETQLLKFRLQASKIRELLAERFTFIENNVRINRAVDPEEGPKGMADVMETGGSVDWQKRCVALETQLLKFRLQASKIRELLAERVHVMEEKLKSANVQPSESENSLFRRYQELSSQAQEKDEVIQRLEVQLEKQLEIENHQLKLSNLKQSEQIQVLQDKIQALLEGPGSTLGTGSHPHDNLAGVTALSSLVYSPGGPTSPTSPTAVEEGKWQHSARFLPSPTLNTQDLKKKGAEVSESQQSCPTSPLVLEDFSTHENHDPLSKSPCSVRKQTSPVTMVTAEDEVLVKAKDVQASPKSGSCSPEASLELVTRGFGPELPEGLIPEVQQQLEVVRDAHSPPEKRCVNRCLERDNSFDELNSNNLHCSSSPSKANMPSLIVIPALTPKHSIPSLQPAFPSAAPSGTSMTLPKVRTPLTPRDSIQLAKKHYSQPQPGADRLHHINVSIDISSFKPIALPPQCTLEVEETDIDEVPDKMDMEDCEEGLREERISFIPLPEELEFFDVDVKPPTPPLHRFPSWESRIYAVAKSGMRLSEVTFGTGSPSRAAGPFTHLIYKNVTVPVYTTLKGKATQISNIPFPDESSGSEDDTSSLASLRTSTLGPETKKSSTPGSPRATKRGEWRHQVVLEGQH</sequence>
<dbReference type="PANTHER" id="PTHR22903">
    <property type="entry name" value="PLEKHH PROTEIN"/>
    <property type="match status" value="1"/>
</dbReference>
<organism evidence="4 5">
    <name type="scientific">Acipenser ruthenus</name>
    <name type="common">Sterlet sturgeon</name>
    <dbReference type="NCBI Taxonomy" id="7906"/>
    <lineage>
        <taxon>Eukaryota</taxon>
        <taxon>Metazoa</taxon>
        <taxon>Chordata</taxon>
        <taxon>Craniata</taxon>
        <taxon>Vertebrata</taxon>
        <taxon>Euteleostomi</taxon>
        <taxon>Actinopterygii</taxon>
        <taxon>Chondrostei</taxon>
        <taxon>Acipenseriformes</taxon>
        <taxon>Acipenseridae</taxon>
        <taxon>Acipenser</taxon>
    </lineage>
</organism>
<accession>A0A444V0Y0</accession>
<feature type="coiled-coil region" evidence="2">
    <location>
        <begin position="127"/>
        <end position="186"/>
    </location>
</feature>
<evidence type="ECO:0000256" key="3">
    <source>
        <dbReference type="SAM" id="MobiDB-lite"/>
    </source>
</evidence>
<evidence type="ECO:0000313" key="4">
    <source>
        <dbReference type="EMBL" id="RXM94087.1"/>
    </source>
</evidence>
<keyword evidence="2" id="KW-0175">Coiled coil</keyword>